<sequence length="323" mass="36874">MKYAIVYLISLLMISSCQKDNPGNKTEFKQKMRDFVIGISQYAKNTNPDFYIIPQNGIELVTTNGEDSGRPDTSYLNAIDANGQEDLFYGYNADDQATSSTDNTYLKRFLNISKDSGKTILVIDYCSTHTKMTNSYAENTNAGYISFAANQRELNNIPDFPAIINHENNSVITHISTIKNFLYLINPTNYKTKISFINAVTSTNYDLLIMDLFFNDGSAFTASEIAQLKNKANGGKRLVISYMSIGEAENYRYYWKSAWNANKPVWLDAENPNWAGNFKVKYWNTEWQNIIYGNDNSYLKKILDADFDGAYLDLIDAFEYYEN</sequence>
<organism evidence="3 4">
    <name type="scientific">Candidatus Opimibacter skivensis</name>
    <dbReference type="NCBI Taxonomy" id="2982028"/>
    <lineage>
        <taxon>Bacteria</taxon>
        <taxon>Pseudomonadati</taxon>
        <taxon>Bacteroidota</taxon>
        <taxon>Saprospiria</taxon>
        <taxon>Saprospirales</taxon>
        <taxon>Saprospiraceae</taxon>
        <taxon>Candidatus Opimibacter</taxon>
    </lineage>
</organism>
<accession>A0A9D7SX26</accession>
<dbReference type="InterPro" id="IPR013785">
    <property type="entry name" value="Aldolase_TIM"/>
</dbReference>
<dbReference type="SUPFAM" id="SSF51445">
    <property type="entry name" value="(Trans)glycosidases"/>
    <property type="match status" value="2"/>
</dbReference>
<gene>
    <name evidence="3" type="ORF">IPP15_14505</name>
</gene>
<evidence type="ECO:0000259" key="2">
    <source>
        <dbReference type="Pfam" id="PF03537"/>
    </source>
</evidence>
<dbReference type="PANTHER" id="PTHR35882:SF2">
    <property type="entry name" value="PELA"/>
    <property type="match status" value="1"/>
</dbReference>
<dbReference type="InterPro" id="IPR004352">
    <property type="entry name" value="GH114_TIM-barrel"/>
</dbReference>
<evidence type="ECO:0000256" key="1">
    <source>
        <dbReference type="SAM" id="SignalP"/>
    </source>
</evidence>
<evidence type="ECO:0000313" key="3">
    <source>
        <dbReference type="EMBL" id="MBK9983573.1"/>
    </source>
</evidence>
<proteinExistence type="predicted"/>
<dbReference type="PRINTS" id="PR01545">
    <property type="entry name" value="THEMAYE10DUF"/>
</dbReference>
<comment type="caution">
    <text evidence="3">The sequence shown here is derived from an EMBL/GenBank/DDBJ whole genome shotgun (WGS) entry which is preliminary data.</text>
</comment>
<dbReference type="InterPro" id="IPR017853">
    <property type="entry name" value="GH"/>
</dbReference>
<feature type="domain" description="Glycoside-hydrolase family GH114 TIM-barrel" evidence="2">
    <location>
        <begin position="205"/>
        <end position="319"/>
    </location>
</feature>
<dbReference type="Pfam" id="PF03537">
    <property type="entry name" value="Glyco_hydro_114"/>
    <property type="match status" value="1"/>
</dbReference>
<dbReference type="PANTHER" id="PTHR35882">
    <property type="entry name" value="PELA"/>
    <property type="match status" value="1"/>
</dbReference>
<dbReference type="AlphaFoldDB" id="A0A9D7SX26"/>
<keyword evidence="1" id="KW-0732">Signal</keyword>
<dbReference type="EMBL" id="JADKGY010000020">
    <property type="protein sequence ID" value="MBK9983573.1"/>
    <property type="molecule type" value="Genomic_DNA"/>
</dbReference>
<dbReference type="Proteomes" id="UP000808337">
    <property type="component" value="Unassembled WGS sequence"/>
</dbReference>
<reference evidence="3 4" key="1">
    <citation type="submission" date="2020-10" db="EMBL/GenBank/DDBJ databases">
        <title>Connecting structure to function with the recovery of over 1000 high-quality activated sludge metagenome-assembled genomes encoding full-length rRNA genes using long-read sequencing.</title>
        <authorList>
            <person name="Singleton C.M."/>
            <person name="Petriglieri F."/>
            <person name="Kristensen J.M."/>
            <person name="Kirkegaard R.H."/>
            <person name="Michaelsen T.Y."/>
            <person name="Andersen M.H."/>
            <person name="Karst S.M."/>
            <person name="Dueholm M.S."/>
            <person name="Nielsen P.H."/>
            <person name="Albertsen M."/>
        </authorList>
    </citation>
    <scope>NUCLEOTIDE SEQUENCE [LARGE SCALE GENOMIC DNA]</scope>
    <source>
        <strain evidence="3">Ribe_18-Q3-R11-54_MAXAC.273</strain>
    </source>
</reference>
<feature type="chain" id="PRO_5038396091" evidence="1">
    <location>
        <begin position="20"/>
        <end position="323"/>
    </location>
</feature>
<evidence type="ECO:0000313" key="4">
    <source>
        <dbReference type="Proteomes" id="UP000808337"/>
    </source>
</evidence>
<protein>
    <submittedName>
        <fullName evidence="3">Endo alpha-1,4 polygalactosaminidase</fullName>
    </submittedName>
</protein>
<dbReference type="Gene3D" id="3.20.20.70">
    <property type="entry name" value="Aldolase class I"/>
    <property type="match status" value="2"/>
</dbReference>
<feature type="signal peptide" evidence="1">
    <location>
        <begin position="1"/>
        <end position="19"/>
    </location>
</feature>
<name>A0A9D7SX26_9BACT</name>
<dbReference type="PROSITE" id="PS51257">
    <property type="entry name" value="PROKAR_LIPOPROTEIN"/>
    <property type="match status" value="1"/>
</dbReference>
<dbReference type="InterPro" id="IPR016062">
    <property type="entry name" value="TM1410-rel"/>
</dbReference>